<accession>A0A7X9P2F6</accession>
<evidence type="ECO:0000313" key="5">
    <source>
        <dbReference type="EMBL" id="NME68333.1"/>
    </source>
</evidence>
<dbReference type="SUPFAM" id="SSF54060">
    <property type="entry name" value="His-Me finger endonucleases"/>
    <property type="match status" value="1"/>
</dbReference>
<dbReference type="EMBL" id="JABANE010000022">
    <property type="protein sequence ID" value="NME68333.1"/>
    <property type="molecule type" value="Genomic_DNA"/>
</dbReference>
<dbReference type="AlphaFoldDB" id="A0A7X9P2F6"/>
<evidence type="ECO:0000256" key="1">
    <source>
        <dbReference type="ARBA" id="ARBA00023015"/>
    </source>
</evidence>
<keyword evidence="2" id="KW-0238">DNA-binding</keyword>
<evidence type="ECO:0000256" key="2">
    <source>
        <dbReference type="ARBA" id="ARBA00023125"/>
    </source>
</evidence>
<dbReference type="Proteomes" id="UP000576082">
    <property type="component" value="Unassembled WGS sequence"/>
</dbReference>
<keyword evidence="3" id="KW-0804">Transcription</keyword>
<dbReference type="GO" id="GO:0003700">
    <property type="term" value="F:DNA-binding transcription factor activity"/>
    <property type="evidence" value="ECO:0007669"/>
    <property type="project" value="InterPro"/>
</dbReference>
<reference evidence="5 6" key="1">
    <citation type="submission" date="2020-04" db="EMBL/GenBank/DDBJ databases">
        <title>Flammeovirga sp. SR4, a novel species isolated from seawater.</title>
        <authorList>
            <person name="Wang X."/>
        </authorList>
    </citation>
    <scope>NUCLEOTIDE SEQUENCE [LARGE SCALE GENOMIC DNA]</scope>
    <source>
        <strain evidence="5 6">ATCC 23126</strain>
    </source>
</reference>
<evidence type="ECO:0000259" key="4">
    <source>
        <dbReference type="PROSITE" id="PS51032"/>
    </source>
</evidence>
<dbReference type="RefSeq" id="WP_169656639.1">
    <property type="nucleotide sequence ID" value="NZ_JABANE010000022.1"/>
</dbReference>
<dbReference type="InterPro" id="IPR016177">
    <property type="entry name" value="DNA-bd_dom_sf"/>
</dbReference>
<feature type="domain" description="AP2/ERF" evidence="4">
    <location>
        <begin position="121"/>
        <end position="176"/>
    </location>
</feature>
<evidence type="ECO:0000256" key="3">
    <source>
        <dbReference type="ARBA" id="ARBA00023163"/>
    </source>
</evidence>
<keyword evidence="1" id="KW-0805">Transcription regulation</keyword>
<dbReference type="Gene3D" id="3.90.75.20">
    <property type="match status" value="1"/>
</dbReference>
<dbReference type="PROSITE" id="PS51032">
    <property type="entry name" value="AP2_ERF"/>
    <property type="match status" value="1"/>
</dbReference>
<dbReference type="InterPro" id="IPR044925">
    <property type="entry name" value="His-Me_finger_sf"/>
</dbReference>
<organism evidence="5 6">
    <name type="scientific">Flammeovirga aprica JL-4</name>
    <dbReference type="NCBI Taxonomy" id="694437"/>
    <lineage>
        <taxon>Bacteria</taxon>
        <taxon>Pseudomonadati</taxon>
        <taxon>Bacteroidota</taxon>
        <taxon>Cytophagia</taxon>
        <taxon>Cytophagales</taxon>
        <taxon>Flammeovirgaceae</taxon>
        <taxon>Flammeovirga</taxon>
    </lineage>
</organism>
<gene>
    <name evidence="5" type="ORF">HHU12_10215</name>
</gene>
<comment type="caution">
    <text evidence="5">The sequence shown here is derived from an EMBL/GenBank/DDBJ whole genome shotgun (WGS) entry which is preliminary data.</text>
</comment>
<dbReference type="InterPro" id="IPR001471">
    <property type="entry name" value="AP2/ERF_dom"/>
</dbReference>
<dbReference type="Gene3D" id="3.30.730.10">
    <property type="entry name" value="AP2/ERF domain"/>
    <property type="match status" value="1"/>
</dbReference>
<dbReference type="InterPro" id="IPR036955">
    <property type="entry name" value="AP2/ERF_dom_sf"/>
</dbReference>
<sequence>MLCKIKLKNTDESALISVQTFEFIEKNEYYKEINLLENLRKHVSGYIFFQKNYPTKDGKYQNVTIYLHKLVAETFVEKPESDKRLFVRNKNGNSLDCREENLEWVTMADLRRHQNHRNKTGYRGVVQVSKNSFRAVLYSEGKRHDLGVYKTAQEAADVYNKYSEQLFGETKGLNRVHATSVKK</sequence>
<dbReference type="SUPFAM" id="SSF54171">
    <property type="entry name" value="DNA-binding domain"/>
    <property type="match status" value="1"/>
</dbReference>
<dbReference type="GO" id="GO:0003677">
    <property type="term" value="F:DNA binding"/>
    <property type="evidence" value="ECO:0007669"/>
    <property type="project" value="UniProtKB-KW"/>
</dbReference>
<name>A0A7X9P2F6_9BACT</name>
<evidence type="ECO:0000313" key="6">
    <source>
        <dbReference type="Proteomes" id="UP000576082"/>
    </source>
</evidence>
<proteinExistence type="predicted"/>
<protein>
    <submittedName>
        <fullName evidence="5">Pathogenesis-related transcriptional factor and ERF protein</fullName>
    </submittedName>
</protein>
<keyword evidence="6" id="KW-1185">Reference proteome</keyword>